<name>A0A9W6YS32_AMBMO</name>
<gene>
    <name evidence="1" type="ORF">Amon01_000330300</name>
</gene>
<evidence type="ECO:0000313" key="1">
    <source>
        <dbReference type="EMBL" id="GMG26622.1"/>
    </source>
</evidence>
<dbReference type="Gene3D" id="3.80.10.10">
    <property type="entry name" value="Ribonuclease Inhibitor"/>
    <property type="match status" value="1"/>
</dbReference>
<comment type="caution">
    <text evidence="1">The sequence shown here is derived from an EMBL/GenBank/DDBJ whole genome shotgun (WGS) entry which is preliminary data.</text>
</comment>
<dbReference type="EMBL" id="BSXU01001359">
    <property type="protein sequence ID" value="GMG26622.1"/>
    <property type="molecule type" value="Genomic_DNA"/>
</dbReference>
<proteinExistence type="predicted"/>
<dbReference type="Proteomes" id="UP001165063">
    <property type="component" value="Unassembled WGS sequence"/>
</dbReference>
<dbReference type="InterPro" id="IPR032675">
    <property type="entry name" value="LRR_dom_sf"/>
</dbReference>
<reference evidence="1" key="1">
    <citation type="submission" date="2023-04" db="EMBL/GenBank/DDBJ databases">
        <title>Ambrosiozyma monospora NBRC 1965.</title>
        <authorList>
            <person name="Ichikawa N."/>
            <person name="Sato H."/>
            <person name="Tonouchi N."/>
        </authorList>
    </citation>
    <scope>NUCLEOTIDE SEQUENCE</scope>
    <source>
        <strain evidence="1">NBRC 1965</strain>
    </source>
</reference>
<sequence>MSQTSTQPSFVLFTQDIHNRTRMKLRDLRGSNTKKFKDLSTENSKAKLSPLYPGKLLVDSKQSFFDKAIQRELYKKYFQKFKKIVTDELPRQVILQILKIVFTKVLNLSDALKLAELSNTPIYHLLPQNTSLLEILEDGSIAADVPLPTPPLKLSAIMFPYVAKDKKKGASWDLWDLEFIEYPRTPISKSMVESILALIEDDVIEMKSFQVDSYLRPARPFTKSSENFVHVLDSLVSVSKEVIIEPLDYVPLEGSWPFAITYLKIDKVSSIEGLENLHCLKEITLDTSVLFSKFTVKIIDGILNKQNALKKLNVEYNYLTTTKDMGNLRECSVDLSHTFREFGFMSVKDGKGIEFELSFSAVDDMNQQCLAMMKSPRCLQFLAPLYGYFVKLQLPLADSAILQLPSFRNLSELVVTPLSKSTSKGVPEFNSACPFRSNSVTGLKVLGNTNAETYDFLNLKYLNNLRYLTIESFQFSYDLFTNLPETETFQEICLDRCKVYGLGKFSIPTSLKSLKLWSTVLELTSTEYQDAHKSPKLKLGISWKLSDTWHDEDDFDFNAGYDELQEMLIPITKLYDVVSTVTFEPMDARPNHVKLTCVPPSEEEVKQRSDMLSYVLQFSEDVSLMAKTEFYDKTCFLNLAADDRPDYICYRGVCRSIMLCFESKLVLNNEQQKWLNRVKDEREVVFDETWSHTFDNKLKDCLKKNKDLDWDFGVVESKRPFNPLINQASL</sequence>
<keyword evidence="2" id="KW-1185">Reference proteome</keyword>
<accession>A0A9W6YS32</accession>
<organism evidence="1 2">
    <name type="scientific">Ambrosiozyma monospora</name>
    <name type="common">Yeast</name>
    <name type="synonym">Endomycopsis monosporus</name>
    <dbReference type="NCBI Taxonomy" id="43982"/>
    <lineage>
        <taxon>Eukaryota</taxon>
        <taxon>Fungi</taxon>
        <taxon>Dikarya</taxon>
        <taxon>Ascomycota</taxon>
        <taxon>Saccharomycotina</taxon>
        <taxon>Pichiomycetes</taxon>
        <taxon>Pichiales</taxon>
        <taxon>Pichiaceae</taxon>
        <taxon>Ambrosiozyma</taxon>
    </lineage>
</organism>
<protein>
    <submittedName>
        <fullName evidence="1">Unnamed protein product</fullName>
    </submittedName>
</protein>
<dbReference type="AlphaFoldDB" id="A0A9W6YS32"/>
<evidence type="ECO:0000313" key="2">
    <source>
        <dbReference type="Proteomes" id="UP001165063"/>
    </source>
</evidence>
<dbReference type="SUPFAM" id="SSF52058">
    <property type="entry name" value="L domain-like"/>
    <property type="match status" value="1"/>
</dbReference>